<dbReference type="InterPro" id="IPR000725">
    <property type="entry name" value="Olfact_rcpt"/>
</dbReference>
<feature type="transmembrane region" description="Helical" evidence="13">
    <location>
        <begin position="297"/>
        <end position="316"/>
    </location>
</feature>
<evidence type="ECO:0000256" key="4">
    <source>
        <dbReference type="ARBA" id="ARBA00022692"/>
    </source>
</evidence>
<feature type="transmembrane region" description="Helical" evidence="13">
    <location>
        <begin position="83"/>
        <end position="101"/>
    </location>
</feature>
<feature type="domain" description="G-protein coupled receptors family 1 profile" evidence="14">
    <location>
        <begin position="64"/>
        <end position="314"/>
    </location>
</feature>
<name>A0A3B3UHR4_9TELE</name>
<keyword evidence="2" id="KW-1003">Cell membrane</keyword>
<dbReference type="GO" id="GO:0004930">
    <property type="term" value="F:G protein-coupled receptor activity"/>
    <property type="evidence" value="ECO:0007669"/>
    <property type="project" value="UniProtKB-KW"/>
</dbReference>
<reference evidence="15" key="2">
    <citation type="submission" date="2025-09" db="UniProtKB">
        <authorList>
            <consortium name="Ensembl"/>
        </authorList>
    </citation>
    <scope>IDENTIFICATION</scope>
</reference>
<keyword evidence="12" id="KW-0807">Transducer</keyword>
<evidence type="ECO:0000256" key="12">
    <source>
        <dbReference type="ARBA" id="ARBA00023224"/>
    </source>
</evidence>
<feature type="transmembrane region" description="Helical" evidence="13">
    <location>
        <begin position="48"/>
        <end position="71"/>
    </location>
</feature>
<accession>A0A3B3UHR4</accession>
<dbReference type="PANTHER" id="PTHR26451">
    <property type="entry name" value="G_PROTEIN_RECEP_F1_2 DOMAIN-CONTAINING PROTEIN"/>
    <property type="match status" value="1"/>
</dbReference>
<dbReference type="InterPro" id="IPR000276">
    <property type="entry name" value="GPCR_Rhodpsn"/>
</dbReference>
<evidence type="ECO:0000256" key="3">
    <source>
        <dbReference type="ARBA" id="ARBA00022606"/>
    </source>
</evidence>
<dbReference type="Pfam" id="PF13853">
    <property type="entry name" value="7tm_4"/>
    <property type="match status" value="1"/>
</dbReference>
<dbReference type="PRINTS" id="PR00245">
    <property type="entry name" value="OLFACTORYR"/>
</dbReference>
<protein>
    <recommendedName>
        <fullName evidence="14">G-protein coupled receptors family 1 profile domain-containing protein</fullName>
    </recommendedName>
</protein>
<dbReference type="InterPro" id="IPR052921">
    <property type="entry name" value="GPCR1_Superfamily_Member"/>
</dbReference>
<feature type="transmembrane region" description="Helical" evidence="13">
    <location>
        <begin position="222"/>
        <end position="245"/>
    </location>
</feature>
<keyword evidence="5" id="KW-0552">Olfaction</keyword>
<dbReference type="Proteomes" id="UP000261500">
    <property type="component" value="Unplaced"/>
</dbReference>
<evidence type="ECO:0000256" key="6">
    <source>
        <dbReference type="ARBA" id="ARBA00022989"/>
    </source>
</evidence>
<evidence type="ECO:0000313" key="15">
    <source>
        <dbReference type="Ensembl" id="ENSPLAP00000012296.1"/>
    </source>
</evidence>
<evidence type="ECO:0000256" key="8">
    <source>
        <dbReference type="ARBA" id="ARBA00023136"/>
    </source>
</evidence>
<reference evidence="15" key="1">
    <citation type="submission" date="2025-08" db="UniProtKB">
        <authorList>
            <consortium name="Ensembl"/>
        </authorList>
    </citation>
    <scope>IDENTIFICATION</scope>
</reference>
<dbReference type="GO" id="GO:0004984">
    <property type="term" value="F:olfactory receptor activity"/>
    <property type="evidence" value="ECO:0007669"/>
    <property type="project" value="InterPro"/>
</dbReference>
<comment type="subcellular location">
    <subcellularLocation>
        <location evidence="1">Cell membrane</location>
        <topology evidence="1">Multi-pass membrane protein</topology>
    </subcellularLocation>
</comment>
<dbReference type="GO" id="GO:0005886">
    <property type="term" value="C:plasma membrane"/>
    <property type="evidence" value="ECO:0007669"/>
    <property type="project" value="UniProtKB-SubCell"/>
</dbReference>
<organism evidence="15 16">
    <name type="scientific">Poecilia latipinna</name>
    <name type="common">sailfin molly</name>
    <dbReference type="NCBI Taxonomy" id="48699"/>
    <lineage>
        <taxon>Eukaryota</taxon>
        <taxon>Metazoa</taxon>
        <taxon>Chordata</taxon>
        <taxon>Craniata</taxon>
        <taxon>Vertebrata</taxon>
        <taxon>Euteleostomi</taxon>
        <taxon>Actinopterygii</taxon>
        <taxon>Neopterygii</taxon>
        <taxon>Teleostei</taxon>
        <taxon>Neoteleostei</taxon>
        <taxon>Acanthomorphata</taxon>
        <taxon>Ovalentaria</taxon>
        <taxon>Atherinomorphae</taxon>
        <taxon>Cyprinodontiformes</taxon>
        <taxon>Poeciliidae</taxon>
        <taxon>Poeciliinae</taxon>
        <taxon>Poecilia</taxon>
    </lineage>
</organism>
<keyword evidence="3" id="KW-0716">Sensory transduction</keyword>
<keyword evidence="9" id="KW-1015">Disulfide bond</keyword>
<dbReference type="Gene3D" id="1.20.1070.10">
    <property type="entry name" value="Rhodopsin 7-helix transmembrane proteins"/>
    <property type="match status" value="1"/>
</dbReference>
<dbReference type="PANTHER" id="PTHR26451:SF871">
    <property type="entry name" value="ODORANT RECEPTOR-RELATED"/>
    <property type="match status" value="1"/>
</dbReference>
<feature type="transmembrane region" description="Helical" evidence="13">
    <location>
        <begin position="164"/>
        <end position="185"/>
    </location>
</feature>
<keyword evidence="7" id="KW-0297">G-protein coupled receptor</keyword>
<evidence type="ECO:0000256" key="2">
    <source>
        <dbReference type="ARBA" id="ARBA00022475"/>
    </source>
</evidence>
<evidence type="ECO:0000313" key="16">
    <source>
        <dbReference type="Proteomes" id="UP000261500"/>
    </source>
</evidence>
<dbReference type="FunFam" id="1.20.1070.10:FF:000024">
    <property type="entry name" value="Olfactory receptor"/>
    <property type="match status" value="1"/>
</dbReference>
<dbReference type="GO" id="GO:0005549">
    <property type="term" value="F:odorant binding"/>
    <property type="evidence" value="ECO:0007669"/>
    <property type="project" value="TreeGrafter"/>
</dbReference>
<keyword evidence="6 13" id="KW-1133">Transmembrane helix</keyword>
<keyword evidence="16" id="KW-1185">Reference proteome</keyword>
<dbReference type="PROSITE" id="PS50262">
    <property type="entry name" value="G_PROTEIN_RECEP_F1_2"/>
    <property type="match status" value="1"/>
</dbReference>
<dbReference type="AlphaFoldDB" id="A0A3B3UHR4"/>
<dbReference type="InterPro" id="IPR017452">
    <property type="entry name" value="GPCR_Rhodpsn_7TM"/>
</dbReference>
<feature type="transmembrane region" description="Helical" evidence="13">
    <location>
        <begin position="121"/>
        <end position="143"/>
    </location>
</feature>
<evidence type="ECO:0000256" key="5">
    <source>
        <dbReference type="ARBA" id="ARBA00022725"/>
    </source>
</evidence>
<evidence type="ECO:0000256" key="1">
    <source>
        <dbReference type="ARBA" id="ARBA00004651"/>
    </source>
</evidence>
<evidence type="ECO:0000256" key="7">
    <source>
        <dbReference type="ARBA" id="ARBA00023040"/>
    </source>
</evidence>
<keyword evidence="4 13" id="KW-0812">Transmembrane</keyword>
<sequence length="339" mass="38660">CCLIHVQIIILFMVTFPNYCSRGGRLSFSIMEEVFTLSGFNDTLGYRAVVFSLASLCYFAILFFNVAIIIVIVSDECLHEPMYILLCVHCVNGLYGTAGFYPKFLADLLSSSQVISYHGCLVQAFVLYSFVCSDTSILTALAYDRYLAICLPLQYHSIMTNRRVYSLVCLSWLTPFCIFSVNIVLTARLRFCGTNIQRLFCLNWVIVKLACPGSNTVINNVYALATLSIYVAHWLFVVWTYIYIVKTCVQSKEDRAKFMQTCVPHLISLVTLFVIVVSDLMHMRFTSYDLPLSFQNFSSLAVVFIPPLMNPLLYGFKLTRIRKRIFVLLFLRKKLPVSS</sequence>
<evidence type="ECO:0000256" key="10">
    <source>
        <dbReference type="ARBA" id="ARBA00023170"/>
    </source>
</evidence>
<proteinExistence type="predicted"/>
<evidence type="ECO:0000259" key="14">
    <source>
        <dbReference type="PROSITE" id="PS50262"/>
    </source>
</evidence>
<keyword evidence="8 13" id="KW-0472">Membrane</keyword>
<feature type="transmembrane region" description="Helical" evidence="13">
    <location>
        <begin position="266"/>
        <end position="285"/>
    </location>
</feature>
<dbReference type="PROSITE" id="PS00237">
    <property type="entry name" value="G_PROTEIN_RECEP_F1_1"/>
    <property type="match status" value="1"/>
</dbReference>
<dbReference type="Ensembl" id="ENSPLAT00000019934.1">
    <property type="protein sequence ID" value="ENSPLAP00000012296.1"/>
    <property type="gene ID" value="ENSPLAG00000015572.1"/>
</dbReference>
<evidence type="ECO:0000256" key="9">
    <source>
        <dbReference type="ARBA" id="ARBA00023157"/>
    </source>
</evidence>
<dbReference type="GeneTree" id="ENSGT00950000183023"/>
<keyword evidence="10" id="KW-0675">Receptor</keyword>
<evidence type="ECO:0000256" key="11">
    <source>
        <dbReference type="ARBA" id="ARBA00023180"/>
    </source>
</evidence>
<keyword evidence="11" id="KW-0325">Glycoprotein</keyword>
<dbReference type="SUPFAM" id="SSF81321">
    <property type="entry name" value="Family A G protein-coupled receptor-like"/>
    <property type="match status" value="1"/>
</dbReference>
<evidence type="ECO:0000256" key="13">
    <source>
        <dbReference type="SAM" id="Phobius"/>
    </source>
</evidence>